<evidence type="ECO:0000259" key="4">
    <source>
        <dbReference type="Pfam" id="PF00248"/>
    </source>
</evidence>
<dbReference type="GO" id="GO:0051596">
    <property type="term" value="P:methylglyoxal catabolic process"/>
    <property type="evidence" value="ECO:0007669"/>
    <property type="project" value="TreeGrafter"/>
</dbReference>
<dbReference type="GO" id="GO:0016491">
    <property type="term" value="F:oxidoreductase activity"/>
    <property type="evidence" value="ECO:0007669"/>
    <property type="project" value="UniProtKB-KW"/>
</dbReference>
<name>A0A934Q8Y2_9MICO</name>
<dbReference type="Pfam" id="PF00248">
    <property type="entry name" value="Aldo_ket_red"/>
    <property type="match status" value="1"/>
</dbReference>
<keyword evidence="2" id="KW-0521">NADP</keyword>
<accession>A0A934Q8Y2</accession>
<dbReference type="AlphaFoldDB" id="A0A934Q8Y2"/>
<dbReference type="Gene3D" id="3.20.20.100">
    <property type="entry name" value="NADP-dependent oxidoreductase domain"/>
    <property type="match status" value="1"/>
</dbReference>
<reference evidence="5" key="1">
    <citation type="submission" date="2020-12" db="EMBL/GenBank/DDBJ databases">
        <title>Leucobacter sp. CAS1, isolated from Chromium sludge.</title>
        <authorList>
            <person name="Xu Z."/>
        </authorList>
    </citation>
    <scope>NUCLEOTIDE SEQUENCE</scope>
    <source>
        <strain evidence="5">CSA1</strain>
    </source>
</reference>
<evidence type="ECO:0000256" key="1">
    <source>
        <dbReference type="ARBA" id="ARBA00006515"/>
    </source>
</evidence>
<feature type="domain" description="NADP-dependent oxidoreductase" evidence="4">
    <location>
        <begin position="27"/>
        <end position="327"/>
    </location>
</feature>
<evidence type="ECO:0000313" key="5">
    <source>
        <dbReference type="EMBL" id="MBK0419296.1"/>
    </source>
</evidence>
<dbReference type="Proteomes" id="UP000608530">
    <property type="component" value="Unassembled WGS sequence"/>
</dbReference>
<gene>
    <name evidence="5" type="ORF">JD276_09645</name>
</gene>
<dbReference type="RefSeq" id="WP_200115439.1">
    <property type="nucleotide sequence ID" value="NZ_JAEHOH010000012.1"/>
</dbReference>
<organism evidence="5 6">
    <name type="scientific">Leucobacter chromiisoli</name>
    <dbReference type="NCBI Taxonomy" id="2796471"/>
    <lineage>
        <taxon>Bacteria</taxon>
        <taxon>Bacillati</taxon>
        <taxon>Actinomycetota</taxon>
        <taxon>Actinomycetes</taxon>
        <taxon>Micrococcales</taxon>
        <taxon>Microbacteriaceae</taxon>
        <taxon>Leucobacter</taxon>
    </lineage>
</organism>
<evidence type="ECO:0000256" key="3">
    <source>
        <dbReference type="ARBA" id="ARBA00023002"/>
    </source>
</evidence>
<dbReference type="SUPFAM" id="SSF51430">
    <property type="entry name" value="NAD(P)-linked oxidoreductase"/>
    <property type="match status" value="1"/>
</dbReference>
<keyword evidence="6" id="KW-1185">Reference proteome</keyword>
<dbReference type="PANTHER" id="PTHR43150:SF4">
    <property type="entry name" value="L-GLYCERALDEHYDE 3-PHOSPHATE REDUCTASE"/>
    <property type="match status" value="1"/>
</dbReference>
<keyword evidence="3" id="KW-0560">Oxidoreductase</keyword>
<comment type="caution">
    <text evidence="5">The sequence shown here is derived from an EMBL/GenBank/DDBJ whole genome shotgun (WGS) entry which is preliminary data.</text>
</comment>
<dbReference type="InterPro" id="IPR005399">
    <property type="entry name" value="K_chnl_volt-dep_bsu_KCNAB-rel"/>
</dbReference>
<protein>
    <submittedName>
        <fullName evidence="5">Aldo/keto reductase</fullName>
    </submittedName>
</protein>
<comment type="similarity">
    <text evidence="1">Belongs to the shaker potassium channel beta subunit family.</text>
</comment>
<dbReference type="PANTHER" id="PTHR43150">
    <property type="entry name" value="HYPERKINETIC, ISOFORM M"/>
    <property type="match status" value="1"/>
</dbReference>
<evidence type="ECO:0000313" key="6">
    <source>
        <dbReference type="Proteomes" id="UP000608530"/>
    </source>
</evidence>
<dbReference type="EMBL" id="JAEHOH010000012">
    <property type="protein sequence ID" value="MBK0419296.1"/>
    <property type="molecule type" value="Genomic_DNA"/>
</dbReference>
<dbReference type="InterPro" id="IPR036812">
    <property type="entry name" value="NAD(P)_OxRdtase_dom_sf"/>
</dbReference>
<proteinExistence type="inferred from homology"/>
<sequence length="353" mass="37969">MSYVSSAERYEDPSIRRSGRSGLQLPPLSLGLWQNFGHDRPFAAQREMVLGAFDRGVFHFDLANNYGPPPGSAESGFGRLLRTDLAPYRDELVISTKAGWNMHPGPYGSGGSRKYLLSSLDRSLERLGIDAVDVFYSHRPDPGTPLEETAAALDHVVRSGRAHYVGVSSYSADASRDMARLLRDLGTPLAIHQPSYSMLNRWIEEDGLLDVAEDEGFGIIGFSPLAQGLLTDKYLRGIPEGARGAQPGSFTGDALTDDLRDRLSALAALAERRGQSLAQLAIAWALRDARVTSLVAGASRLSQLEENLGALAGPELDEAEIAEIDGLAVDAGIDLWRSARLGGALPPLSAKTS</sequence>
<dbReference type="InterPro" id="IPR023210">
    <property type="entry name" value="NADP_OxRdtase_dom"/>
</dbReference>
<evidence type="ECO:0000256" key="2">
    <source>
        <dbReference type="ARBA" id="ARBA00022857"/>
    </source>
</evidence>